<reference evidence="2 3" key="1">
    <citation type="submission" date="2016-10" db="EMBL/GenBank/DDBJ databases">
        <authorList>
            <person name="de Groot N.N."/>
        </authorList>
    </citation>
    <scope>NUCLEOTIDE SEQUENCE [LARGE SCALE GENOMIC DNA]</scope>
    <source>
        <strain evidence="2 3">CPCC 201354</strain>
    </source>
</reference>
<feature type="region of interest" description="Disordered" evidence="1">
    <location>
        <begin position="1"/>
        <end position="65"/>
    </location>
</feature>
<feature type="compositionally biased region" description="Low complexity" evidence="1">
    <location>
        <begin position="144"/>
        <end position="158"/>
    </location>
</feature>
<evidence type="ECO:0000313" key="2">
    <source>
        <dbReference type="EMBL" id="SDG93736.1"/>
    </source>
</evidence>
<proteinExistence type="predicted"/>
<feature type="region of interest" description="Disordered" evidence="1">
    <location>
        <begin position="117"/>
        <end position="180"/>
    </location>
</feature>
<organism evidence="2 3">
    <name type="scientific">Sinosporangium album</name>
    <dbReference type="NCBI Taxonomy" id="504805"/>
    <lineage>
        <taxon>Bacteria</taxon>
        <taxon>Bacillati</taxon>
        <taxon>Actinomycetota</taxon>
        <taxon>Actinomycetes</taxon>
        <taxon>Streptosporangiales</taxon>
        <taxon>Streptosporangiaceae</taxon>
        <taxon>Sinosporangium</taxon>
    </lineage>
</organism>
<feature type="compositionally biased region" description="Basic and acidic residues" evidence="1">
    <location>
        <begin position="224"/>
        <end position="242"/>
    </location>
</feature>
<gene>
    <name evidence="2" type="ORF">SAMN05421505_109180</name>
</gene>
<protein>
    <submittedName>
        <fullName evidence="2">Uncharacterized protein</fullName>
    </submittedName>
</protein>
<sequence>MAEPVVLRGRAGSGRGMVGADASNGSNGSNGSVAVPSAASPRRAGTGSGTGSGTGDGTRRGRIGPRCRAARVAGGGLNVTCRGSPTSACVPATACAVALAVCRAVEVSLSRGPMSVLPPCRARRISSSGPGRERGPSPRRGHGRAPAPAPAGVCRVPPSQRTRQTATSDGPLSPLPPDLWTTSAPPPTCGYCPRLVDAALHLWIDTPRFSALPQSPGKRPSPADQHDDQHHFRGPRDRRYLL</sequence>
<feature type="compositionally biased region" description="Gly residues" evidence="1">
    <location>
        <begin position="46"/>
        <end position="56"/>
    </location>
</feature>
<name>A0A1G7YBM0_9ACTN</name>
<dbReference type="AlphaFoldDB" id="A0A1G7YBM0"/>
<keyword evidence="3" id="KW-1185">Reference proteome</keyword>
<accession>A0A1G7YBM0</accession>
<evidence type="ECO:0000313" key="3">
    <source>
        <dbReference type="Proteomes" id="UP000198923"/>
    </source>
</evidence>
<evidence type="ECO:0000256" key="1">
    <source>
        <dbReference type="SAM" id="MobiDB-lite"/>
    </source>
</evidence>
<feature type="region of interest" description="Disordered" evidence="1">
    <location>
        <begin position="210"/>
        <end position="242"/>
    </location>
</feature>
<dbReference type="Proteomes" id="UP000198923">
    <property type="component" value="Unassembled WGS sequence"/>
</dbReference>
<dbReference type="STRING" id="504805.SAMN05421505_109180"/>
<feature type="compositionally biased region" description="Low complexity" evidence="1">
    <location>
        <begin position="18"/>
        <end position="35"/>
    </location>
</feature>
<dbReference type="EMBL" id="FNCN01000009">
    <property type="protein sequence ID" value="SDG93736.1"/>
    <property type="molecule type" value="Genomic_DNA"/>
</dbReference>